<dbReference type="InterPro" id="IPR001932">
    <property type="entry name" value="PPM-type_phosphatase-like_dom"/>
</dbReference>
<comment type="subcellular location">
    <subcellularLocation>
        <location evidence="1">Membrane</location>
    </subcellularLocation>
</comment>
<dbReference type="CDD" id="cd00143">
    <property type="entry name" value="PP2Cc"/>
    <property type="match status" value="1"/>
</dbReference>
<dbReference type="Gene3D" id="3.60.40.10">
    <property type="entry name" value="PPM-type phosphatase domain"/>
    <property type="match status" value="1"/>
</dbReference>
<gene>
    <name evidence="5" type="ORF">TTHERM_00348240</name>
</gene>
<dbReference type="GO" id="GO:0016020">
    <property type="term" value="C:membrane"/>
    <property type="evidence" value="ECO:0007669"/>
    <property type="project" value="UniProtKB-SubCell"/>
</dbReference>
<dbReference type="InParanoid" id="I7M9S7"/>
<dbReference type="PANTHER" id="PTHR13832">
    <property type="entry name" value="PROTEIN PHOSPHATASE 2C"/>
    <property type="match status" value="1"/>
</dbReference>
<dbReference type="EMBL" id="GG662523">
    <property type="protein sequence ID" value="EAS02734.4"/>
    <property type="molecule type" value="Genomic_DNA"/>
</dbReference>
<accession>I7M9S7</accession>
<feature type="region of interest" description="Disordered" evidence="3">
    <location>
        <begin position="1"/>
        <end position="23"/>
    </location>
</feature>
<sequence>MTSTMTLSSTDITQQSPRPSCKKRPQLSLQVNFLNIQKVVDKEDQEQVISKSAHKIQSIDTFSFKEIQSAETLKNIYDNYHFFKTFYDTSMRRCNRPQMEDRYCALLQQKQNQFKESFFGVFDGHKNYEISNFLKNNLYQSIQTQNSYEQNIKESIIQASLMLDKEIQEMIKVRNLKGGSTALCALIRNKTINLLNVGDSIAAIVSYDGIRQINEQHRPSNPKEQEILIQKGAVLLERSGVSRINGELAISRSFGDNEFKEFITSMPDVYSFDIQSNDQYLLLATDGFWDVINLEEANYFIKQWEVEKQDRENIDNLSSFLINQACTKITNFKKDNMTVLVVDLQYLKSDQPLLLSRYSLE</sequence>
<dbReference type="Pfam" id="PF00481">
    <property type="entry name" value="PP2C"/>
    <property type="match status" value="1"/>
</dbReference>
<dbReference type="STRING" id="312017.I7M9S7"/>
<evidence type="ECO:0000313" key="5">
    <source>
        <dbReference type="EMBL" id="EAS02734.4"/>
    </source>
</evidence>
<evidence type="ECO:0000256" key="2">
    <source>
        <dbReference type="ARBA" id="ARBA00023136"/>
    </source>
</evidence>
<name>I7M9S7_TETTS</name>
<evidence type="ECO:0000256" key="1">
    <source>
        <dbReference type="ARBA" id="ARBA00004370"/>
    </source>
</evidence>
<dbReference type="OrthoDB" id="10264738at2759"/>
<dbReference type="PROSITE" id="PS51746">
    <property type="entry name" value="PPM_2"/>
    <property type="match status" value="1"/>
</dbReference>
<keyword evidence="6" id="KW-1185">Reference proteome</keyword>
<evidence type="ECO:0000313" key="6">
    <source>
        <dbReference type="Proteomes" id="UP000009168"/>
    </source>
</evidence>
<dbReference type="GO" id="GO:0004722">
    <property type="term" value="F:protein serine/threonine phosphatase activity"/>
    <property type="evidence" value="ECO:0007669"/>
    <property type="project" value="InterPro"/>
</dbReference>
<reference evidence="6" key="1">
    <citation type="journal article" date="2006" name="PLoS Biol.">
        <title>Macronuclear genome sequence of the ciliate Tetrahymena thermophila, a model eukaryote.</title>
        <authorList>
            <person name="Eisen J.A."/>
            <person name="Coyne R.S."/>
            <person name="Wu M."/>
            <person name="Wu D."/>
            <person name="Thiagarajan M."/>
            <person name="Wortman J.R."/>
            <person name="Badger J.H."/>
            <person name="Ren Q."/>
            <person name="Amedeo P."/>
            <person name="Jones K.M."/>
            <person name="Tallon L.J."/>
            <person name="Delcher A.L."/>
            <person name="Salzberg S.L."/>
            <person name="Silva J.C."/>
            <person name="Haas B.J."/>
            <person name="Majoros W.H."/>
            <person name="Farzad M."/>
            <person name="Carlton J.M."/>
            <person name="Smith R.K. Jr."/>
            <person name="Garg J."/>
            <person name="Pearlman R.E."/>
            <person name="Karrer K.M."/>
            <person name="Sun L."/>
            <person name="Manning G."/>
            <person name="Elde N.C."/>
            <person name="Turkewitz A.P."/>
            <person name="Asai D.J."/>
            <person name="Wilkes D.E."/>
            <person name="Wang Y."/>
            <person name="Cai H."/>
            <person name="Collins K."/>
            <person name="Stewart B.A."/>
            <person name="Lee S.R."/>
            <person name="Wilamowska K."/>
            <person name="Weinberg Z."/>
            <person name="Ruzzo W.L."/>
            <person name="Wloga D."/>
            <person name="Gaertig J."/>
            <person name="Frankel J."/>
            <person name="Tsao C.-C."/>
            <person name="Gorovsky M.A."/>
            <person name="Keeling P.J."/>
            <person name="Waller R.F."/>
            <person name="Patron N.J."/>
            <person name="Cherry J.M."/>
            <person name="Stover N.A."/>
            <person name="Krieger C.J."/>
            <person name="del Toro C."/>
            <person name="Ryder H.F."/>
            <person name="Williamson S.C."/>
            <person name="Barbeau R.A."/>
            <person name="Hamilton E.P."/>
            <person name="Orias E."/>
        </authorList>
    </citation>
    <scope>NUCLEOTIDE SEQUENCE [LARGE SCALE GENOMIC DNA]</scope>
    <source>
        <strain evidence="6">SB210</strain>
    </source>
</reference>
<evidence type="ECO:0000259" key="4">
    <source>
        <dbReference type="PROSITE" id="PS51746"/>
    </source>
</evidence>
<evidence type="ECO:0000256" key="3">
    <source>
        <dbReference type="SAM" id="MobiDB-lite"/>
    </source>
</evidence>
<dbReference type="eggNOG" id="KOG0698">
    <property type="taxonomic scope" value="Eukaryota"/>
</dbReference>
<dbReference type="InterPro" id="IPR036457">
    <property type="entry name" value="PPM-type-like_dom_sf"/>
</dbReference>
<dbReference type="SUPFAM" id="SSF81606">
    <property type="entry name" value="PP2C-like"/>
    <property type="match status" value="1"/>
</dbReference>
<dbReference type="KEGG" id="tet:TTHERM_00348240"/>
<dbReference type="Proteomes" id="UP000009168">
    <property type="component" value="Unassembled WGS sequence"/>
</dbReference>
<feature type="compositionally biased region" description="Polar residues" evidence="3">
    <location>
        <begin position="1"/>
        <end position="18"/>
    </location>
</feature>
<organism evidence="5 6">
    <name type="scientific">Tetrahymena thermophila (strain SB210)</name>
    <dbReference type="NCBI Taxonomy" id="312017"/>
    <lineage>
        <taxon>Eukaryota</taxon>
        <taxon>Sar</taxon>
        <taxon>Alveolata</taxon>
        <taxon>Ciliophora</taxon>
        <taxon>Intramacronucleata</taxon>
        <taxon>Oligohymenophorea</taxon>
        <taxon>Hymenostomatida</taxon>
        <taxon>Tetrahymenina</taxon>
        <taxon>Tetrahymenidae</taxon>
        <taxon>Tetrahymena</taxon>
    </lineage>
</organism>
<dbReference type="RefSeq" id="XP_001022979.4">
    <property type="nucleotide sequence ID" value="XM_001022979.4"/>
</dbReference>
<dbReference type="SMART" id="SM00332">
    <property type="entry name" value="PP2Cc"/>
    <property type="match status" value="1"/>
</dbReference>
<dbReference type="AlphaFoldDB" id="I7M9S7"/>
<feature type="domain" description="PPM-type phosphatase" evidence="4">
    <location>
        <begin position="85"/>
        <end position="344"/>
    </location>
</feature>
<dbReference type="GeneID" id="7836211"/>
<keyword evidence="2" id="KW-0472">Membrane</keyword>
<dbReference type="InterPro" id="IPR015655">
    <property type="entry name" value="PP2C"/>
</dbReference>
<dbReference type="PANTHER" id="PTHR13832:SF827">
    <property type="entry name" value="PROTEIN PHOSPHATASE 1L"/>
    <property type="match status" value="1"/>
</dbReference>
<proteinExistence type="predicted"/>
<protein>
    <submittedName>
        <fullName evidence="5">Protein phosphatase 2C containing protein</fullName>
    </submittedName>
</protein>